<dbReference type="InterPro" id="IPR055401">
    <property type="entry name" value="CEMIP_beta-hel_dom"/>
</dbReference>
<dbReference type="AlphaFoldDB" id="A0AA88XTN6"/>
<dbReference type="InterPro" id="IPR019316">
    <property type="entry name" value="G8_domain"/>
</dbReference>
<protein>
    <recommendedName>
        <fullName evidence="2">G8 domain-containing protein</fullName>
    </recommendedName>
</protein>
<keyword evidence="4" id="KW-1185">Reference proteome</keyword>
<dbReference type="PROSITE" id="PS51484">
    <property type="entry name" value="G8"/>
    <property type="match status" value="1"/>
</dbReference>
<dbReference type="Pfam" id="PF10162">
    <property type="entry name" value="G8"/>
    <property type="match status" value="1"/>
</dbReference>
<dbReference type="InterPro" id="IPR052252">
    <property type="entry name" value="CEMIP/CEMIP2"/>
</dbReference>
<dbReference type="PANTHER" id="PTHR15535">
    <property type="entry name" value="TRANSMEMBRANE PROTEIN 2-RELATED"/>
    <property type="match status" value="1"/>
</dbReference>
<evidence type="ECO:0000313" key="4">
    <source>
        <dbReference type="Proteomes" id="UP001186944"/>
    </source>
</evidence>
<feature type="domain" description="G8" evidence="2">
    <location>
        <begin position="1"/>
        <end position="44"/>
    </location>
</feature>
<evidence type="ECO:0000313" key="3">
    <source>
        <dbReference type="EMBL" id="KAK3087473.1"/>
    </source>
</evidence>
<dbReference type="Pfam" id="PF24606">
    <property type="entry name" value="CEMIP_beta-hel"/>
    <property type="match status" value="1"/>
</dbReference>
<dbReference type="PANTHER" id="PTHR15535:SF17">
    <property type="entry name" value="TRANSMEMBRANE PROTEIN"/>
    <property type="match status" value="1"/>
</dbReference>
<keyword evidence="1" id="KW-0325">Glycoprotein</keyword>
<gene>
    <name evidence="3" type="ORF">FSP39_006382</name>
</gene>
<evidence type="ECO:0000259" key="2">
    <source>
        <dbReference type="PROSITE" id="PS51484"/>
    </source>
</evidence>
<dbReference type="EMBL" id="VSWD01000011">
    <property type="protein sequence ID" value="KAK3087473.1"/>
    <property type="molecule type" value="Genomic_DNA"/>
</dbReference>
<comment type="caution">
    <text evidence="3">The sequence shown here is derived from an EMBL/GenBank/DDBJ whole genome shotgun (WGS) entry which is preliminary data.</text>
</comment>
<evidence type="ECO:0000256" key="1">
    <source>
        <dbReference type="ARBA" id="ARBA00023180"/>
    </source>
</evidence>
<dbReference type="Proteomes" id="UP001186944">
    <property type="component" value="Unassembled WGS sequence"/>
</dbReference>
<sequence length="759" mass="85899">MITLTGLRGEYNIEGFGQKFIGVEQGGVLELHGDERLSWTKLNRTVPKVSKKYGILFHHKACSSINKAKDSWFQGLAVYVVDTDSMEKQYGAFYLSGHDKEWTERGTPIKPGKVVMISVQNSLNRGADLYAVYDAVEEFAFGAVTGKSKIRRVGAKDAYAMILISGDPASPVELVDTRDNRKDHTRVSLNYTMFDRMLKFTAISVVYDVNWKTYVDFYIKDTEYTYPVLDVASDASSWKPGDKIVVTSTDYSWTQAEIGVVIHCPLCSKYQIRIDLEPSYTHWGEIIENVDMRGEVALLSRDIVVQGEMEDSCPVKNGNCDEYSYDTFGGHIQKMAFILTKMPPGAFSFHKHSLSGFIISGMLAINNVRTPSTFWIVNPLTNVRNNVAAGSEHTGFWFLFPDEPLGPSRTLQMMHYDEARHTPILEINNNVAHSNIVVRQFLRINIDQKLMDDYSVGSVNYYQPRFNASDPDSMEKEVLIYRMTVYFYRMADSARGVTFASHHPLIGFVVYDGPLYLQHVWFNHFVTNNNYTSSAIGFKLHNEFSSSAISAVSGLRFGFDDGGKSLGLRIFDGNGSIPGYSDYDGDVEATIRDLDGSLTSYPDTQLVRVRPFYLTKECVIRWHWNLALCPHHYTKLNVVEEDSFAAYVNYKRSSMPFMVRDDIPGVNETRTGTASSDFMLILGQSYSYSLHWTSNIPQTFHLSARGIEKKLSSTVRVGICLPRNCTFDLHSWTPKWLPTIKDWVRVTTLDEAGWGFGRG</sequence>
<name>A0AA88XTN6_PINIB</name>
<proteinExistence type="predicted"/>
<organism evidence="3 4">
    <name type="scientific">Pinctada imbricata</name>
    <name type="common">Atlantic pearl-oyster</name>
    <name type="synonym">Pinctada martensii</name>
    <dbReference type="NCBI Taxonomy" id="66713"/>
    <lineage>
        <taxon>Eukaryota</taxon>
        <taxon>Metazoa</taxon>
        <taxon>Spiralia</taxon>
        <taxon>Lophotrochozoa</taxon>
        <taxon>Mollusca</taxon>
        <taxon>Bivalvia</taxon>
        <taxon>Autobranchia</taxon>
        <taxon>Pteriomorphia</taxon>
        <taxon>Pterioida</taxon>
        <taxon>Pterioidea</taxon>
        <taxon>Pteriidae</taxon>
        <taxon>Pinctada</taxon>
    </lineage>
</organism>
<reference evidence="3" key="1">
    <citation type="submission" date="2019-08" db="EMBL/GenBank/DDBJ databases">
        <title>The improved chromosome-level genome for the pearl oyster Pinctada fucata martensii using PacBio sequencing and Hi-C.</title>
        <authorList>
            <person name="Zheng Z."/>
        </authorList>
    </citation>
    <scope>NUCLEOTIDE SEQUENCE</scope>
    <source>
        <strain evidence="3">ZZ-2019</strain>
        <tissue evidence="3">Adductor muscle</tissue>
    </source>
</reference>
<accession>A0AA88XTN6</accession>